<dbReference type="Pfam" id="PF04023">
    <property type="entry name" value="FeoA"/>
    <property type="match status" value="2"/>
</dbReference>
<dbReference type="GO" id="GO:0046914">
    <property type="term" value="F:transition metal ion binding"/>
    <property type="evidence" value="ECO:0007669"/>
    <property type="project" value="InterPro"/>
</dbReference>
<sequence>MILIHDLFHKRGINMQTLAQAKQNFVYQVERIETEEKTKRHLQNIGIVAGSKIVVVNLSGNNAILLVKSHRVAVSREILGQIFVNKKTASSESWTSLDQLKAGETGIVVAIHGQGAVKRRLMDMGLTRNVKIVIRKLAPLGDPIELTVRGYELTLRKSEAELILIQREEKE</sequence>
<reference evidence="1 2" key="1">
    <citation type="submission" date="2017-02" db="EMBL/GenBank/DDBJ databases">
        <title>Clonality and virulence of isolates of VRE in Hematopoietic Stem Cell Transplanted (HSCT) patients.</title>
        <authorList>
            <person name="Marchi A.P."/>
            <person name="Martins R.C."/>
            <person name="Marie S.K."/>
            <person name="Levin A.S."/>
            <person name="Costa S.F."/>
        </authorList>
    </citation>
    <scope>NUCLEOTIDE SEQUENCE [LARGE SCALE GENOMIC DNA]</scope>
    <source>
        <strain evidence="1 2">LIM1759</strain>
    </source>
</reference>
<proteinExistence type="predicted"/>
<dbReference type="SUPFAM" id="SSF50037">
    <property type="entry name" value="C-terminal domain of transcriptional repressors"/>
    <property type="match status" value="2"/>
</dbReference>
<dbReference type="PANTHER" id="PTHR42954">
    <property type="entry name" value="FE(2+) TRANSPORT PROTEIN A"/>
    <property type="match status" value="1"/>
</dbReference>
<dbReference type="InterPro" id="IPR007167">
    <property type="entry name" value="Fe-transptr_FeoA-like"/>
</dbReference>
<dbReference type="Proteomes" id="UP000191171">
    <property type="component" value="Unassembled WGS sequence"/>
</dbReference>
<organism evidence="1 2">
    <name type="scientific">Enterococcus faecium</name>
    <name type="common">Streptococcus faecium</name>
    <dbReference type="NCBI Taxonomy" id="1352"/>
    <lineage>
        <taxon>Bacteria</taxon>
        <taxon>Bacillati</taxon>
        <taxon>Bacillota</taxon>
        <taxon>Bacilli</taxon>
        <taxon>Lactobacillales</taxon>
        <taxon>Enterococcaceae</taxon>
        <taxon>Enterococcus</taxon>
    </lineage>
</organism>
<dbReference type="AlphaFoldDB" id="A0A1S8JZA6"/>
<dbReference type="InterPro" id="IPR038157">
    <property type="entry name" value="FeoA_core_dom"/>
</dbReference>
<evidence type="ECO:0000313" key="1">
    <source>
        <dbReference type="EMBL" id="OOL83906.1"/>
    </source>
</evidence>
<name>A0A1S8JZA6_ENTFC</name>
<gene>
    <name evidence="1" type="ORF">B1P95_01590</name>
</gene>
<dbReference type="EMBL" id="MVGJ01000008">
    <property type="protein sequence ID" value="OOL83906.1"/>
    <property type="molecule type" value="Genomic_DNA"/>
</dbReference>
<evidence type="ECO:0000313" key="2">
    <source>
        <dbReference type="Proteomes" id="UP000191171"/>
    </source>
</evidence>
<dbReference type="InterPro" id="IPR008988">
    <property type="entry name" value="Transcriptional_repressor_C"/>
</dbReference>
<dbReference type="Gene3D" id="2.30.30.90">
    <property type="match status" value="2"/>
</dbReference>
<protein>
    <submittedName>
        <fullName evidence="1">Ferrous iron transport protein A</fullName>
    </submittedName>
</protein>
<dbReference type="SMART" id="SM00899">
    <property type="entry name" value="FeoA"/>
    <property type="match status" value="2"/>
</dbReference>
<comment type="caution">
    <text evidence="1">The sequence shown here is derived from an EMBL/GenBank/DDBJ whole genome shotgun (WGS) entry which is preliminary data.</text>
</comment>
<dbReference type="InterPro" id="IPR052713">
    <property type="entry name" value="FeoA"/>
</dbReference>
<dbReference type="PANTHER" id="PTHR42954:SF2">
    <property type="entry name" value="FE(2+) TRANSPORT PROTEIN A"/>
    <property type="match status" value="1"/>
</dbReference>
<accession>A0A1S8JZA6</accession>